<comment type="catalytic activity">
    <reaction evidence="10">
        <text>pyranose + acceptor = pyranos-2-ulose + reduced acceptor.</text>
        <dbReference type="EC" id="1.1.99.29"/>
    </reaction>
</comment>
<dbReference type="PANTHER" id="PTHR11552:SF78">
    <property type="entry name" value="GLUCOSE-METHANOL-CHOLINE OXIDOREDUCTASE N-TERMINAL DOMAIN-CONTAINING PROTEIN"/>
    <property type="match status" value="1"/>
</dbReference>
<dbReference type="Gene3D" id="1.20.272.10">
    <property type="match status" value="1"/>
</dbReference>
<comment type="cofactor">
    <cofactor evidence="1">
        <name>FAD</name>
        <dbReference type="ChEBI" id="CHEBI:57692"/>
    </cofactor>
</comment>
<feature type="domain" description="Glucose-methanol-choline oxidoreductase N-terminal" evidence="17">
    <location>
        <begin position="276"/>
        <end position="290"/>
    </location>
</feature>
<evidence type="ECO:0000256" key="15">
    <source>
        <dbReference type="RuleBase" id="RU003968"/>
    </source>
</evidence>
<dbReference type="GO" id="GO:0005524">
    <property type="term" value="F:ATP binding"/>
    <property type="evidence" value="ECO:0007669"/>
    <property type="project" value="UniProtKB-KW"/>
</dbReference>
<comment type="catalytic activity">
    <reaction evidence="12">
        <text>pyranose + acceptor = pyranos-3-ulose + reduced acceptor.</text>
        <dbReference type="EC" id="1.1.99.29"/>
    </reaction>
</comment>
<dbReference type="GO" id="GO:0006271">
    <property type="term" value="P:DNA strand elongation involved in DNA replication"/>
    <property type="evidence" value="ECO:0007669"/>
    <property type="project" value="UniProtKB-ARBA"/>
</dbReference>
<keyword evidence="15" id="KW-0285">Flavoprotein</keyword>
<dbReference type="SUPFAM" id="SSF54373">
    <property type="entry name" value="FAD-linked reductases, C-terminal domain"/>
    <property type="match status" value="1"/>
</dbReference>
<evidence type="ECO:0000256" key="4">
    <source>
        <dbReference type="ARBA" id="ARBA00011245"/>
    </source>
</evidence>
<dbReference type="GO" id="GO:0033718">
    <property type="term" value="F:pyranose dehydrogenase (acceptor) activity"/>
    <property type="evidence" value="ECO:0007669"/>
    <property type="project" value="UniProtKB-EC"/>
</dbReference>
<dbReference type="Gene3D" id="3.30.560.10">
    <property type="entry name" value="Glucose Oxidase, domain 3"/>
    <property type="match status" value="1"/>
</dbReference>
<dbReference type="Pfam" id="PF05199">
    <property type="entry name" value="GMC_oxred_C"/>
    <property type="match status" value="1"/>
</dbReference>
<keyword evidence="15" id="KW-0274">FAD</keyword>
<keyword evidence="7" id="KW-0547">Nucleotide-binding</keyword>
<dbReference type="Pfam" id="PF13177">
    <property type="entry name" value="DNA_pol3_delta2"/>
    <property type="match status" value="1"/>
</dbReference>
<dbReference type="GO" id="GO:0005576">
    <property type="term" value="C:extracellular region"/>
    <property type="evidence" value="ECO:0007669"/>
    <property type="project" value="UniProtKB-SubCell"/>
</dbReference>
<evidence type="ECO:0000256" key="12">
    <source>
        <dbReference type="ARBA" id="ARBA00034029"/>
    </source>
</evidence>
<comment type="subunit">
    <text evidence="4">Monomer.</text>
</comment>
<evidence type="ECO:0000256" key="14">
    <source>
        <dbReference type="ARBA" id="ARBA00034059"/>
    </source>
</evidence>
<dbReference type="InterPro" id="IPR027417">
    <property type="entry name" value="P-loop_NTPase"/>
</dbReference>
<evidence type="ECO:0000313" key="19">
    <source>
        <dbReference type="Proteomes" id="UP001148786"/>
    </source>
</evidence>
<dbReference type="EMBL" id="JANKHO010000122">
    <property type="protein sequence ID" value="KAJ3514906.1"/>
    <property type="molecule type" value="Genomic_DNA"/>
</dbReference>
<dbReference type="CDD" id="cd18140">
    <property type="entry name" value="HLD_clamp_RFC"/>
    <property type="match status" value="1"/>
</dbReference>
<name>A0A9W8K804_9AGAR</name>
<dbReference type="InterPro" id="IPR000172">
    <property type="entry name" value="GMC_OxRdtase_N"/>
</dbReference>
<evidence type="ECO:0000256" key="5">
    <source>
        <dbReference type="ARBA" id="ARBA00013177"/>
    </source>
</evidence>
<evidence type="ECO:0000313" key="18">
    <source>
        <dbReference type="EMBL" id="KAJ3514906.1"/>
    </source>
</evidence>
<keyword evidence="19" id="KW-1185">Reference proteome</keyword>
<comment type="catalytic activity">
    <reaction evidence="13">
        <text>a pyranoside + acceptor = a pyranosid-3-ulose + reduced acceptor.</text>
        <dbReference type="EC" id="1.1.99.29"/>
    </reaction>
</comment>
<reference evidence="18" key="1">
    <citation type="submission" date="2022-07" db="EMBL/GenBank/DDBJ databases">
        <title>Genome Sequence of Agrocybe chaxingu.</title>
        <authorList>
            <person name="Buettner E."/>
        </authorList>
    </citation>
    <scope>NUCLEOTIDE SEQUENCE</scope>
    <source>
        <strain evidence="18">MP-N11</strain>
    </source>
</reference>
<proteinExistence type="inferred from homology"/>
<comment type="catalytic activity">
    <reaction evidence="14">
        <text>a pyranoside + acceptor = a pyranosid-3,4-diulose + reduced acceptor.</text>
        <dbReference type="EC" id="1.1.99.29"/>
    </reaction>
</comment>
<dbReference type="SUPFAM" id="SSF48019">
    <property type="entry name" value="post-AAA+ oligomerization domain-like"/>
    <property type="match status" value="1"/>
</dbReference>
<comment type="catalytic activity">
    <reaction evidence="11">
        <text>pyranose + acceptor = pyranos-2,3-diulose + reduced acceptor.</text>
        <dbReference type="EC" id="1.1.99.29"/>
    </reaction>
</comment>
<evidence type="ECO:0000256" key="3">
    <source>
        <dbReference type="ARBA" id="ARBA00010790"/>
    </source>
</evidence>
<dbReference type="Pfam" id="PF21960">
    <property type="entry name" value="RCF1-5-like_lid"/>
    <property type="match status" value="1"/>
</dbReference>
<dbReference type="GO" id="GO:0050660">
    <property type="term" value="F:flavin adenine dinucleotide binding"/>
    <property type="evidence" value="ECO:0007669"/>
    <property type="project" value="InterPro"/>
</dbReference>
<evidence type="ECO:0000256" key="13">
    <source>
        <dbReference type="ARBA" id="ARBA00034050"/>
    </source>
</evidence>
<protein>
    <recommendedName>
        <fullName evidence="5">pyranose dehydrogenase (acceptor)</fullName>
        <ecNumber evidence="5">1.1.99.29</ecNumber>
    </recommendedName>
</protein>
<gene>
    <name evidence="18" type="ORF">NLJ89_g2087</name>
</gene>
<evidence type="ECO:0000256" key="9">
    <source>
        <dbReference type="ARBA" id="ARBA00024699"/>
    </source>
</evidence>
<dbReference type="InterPro" id="IPR047854">
    <property type="entry name" value="RFC_lid"/>
</dbReference>
<dbReference type="Pfam" id="PF00732">
    <property type="entry name" value="GMC_oxred_N"/>
    <property type="match status" value="1"/>
</dbReference>
<dbReference type="GO" id="GO:0003677">
    <property type="term" value="F:DNA binding"/>
    <property type="evidence" value="ECO:0007669"/>
    <property type="project" value="InterPro"/>
</dbReference>
<dbReference type="InterPro" id="IPR036188">
    <property type="entry name" value="FAD/NAD-bd_sf"/>
</dbReference>
<dbReference type="PROSITE" id="PS00624">
    <property type="entry name" value="GMC_OXRED_2"/>
    <property type="match status" value="1"/>
</dbReference>
<dbReference type="PANTHER" id="PTHR11552">
    <property type="entry name" value="GLUCOSE-METHANOL-CHOLINE GMC OXIDOREDUCTASE"/>
    <property type="match status" value="1"/>
</dbReference>
<dbReference type="Gene3D" id="3.50.50.60">
    <property type="entry name" value="FAD/NAD(P)-binding domain"/>
    <property type="match status" value="1"/>
</dbReference>
<dbReference type="InterPro" id="IPR008921">
    <property type="entry name" value="DNA_pol3_clamp-load_cplx_C"/>
</dbReference>
<dbReference type="FunFam" id="1.10.8.60:FF:000030">
    <property type="entry name" value="replication factor C subunit 3"/>
    <property type="match status" value="1"/>
</dbReference>
<evidence type="ECO:0000259" key="17">
    <source>
        <dbReference type="PROSITE" id="PS00624"/>
    </source>
</evidence>
<sequence>MSGDQAAPYDIIFAGGGAAASVTAGRLAAADPNLKILILETGAHIRDVPEHTQPGRYFSSLGKRGDAFTFHAGKPSTALLGRSCVVPMGRALGGGSSVNFTVYTRGSASDYDDWEKVHGNRGWGSPSLIPLLKKAETYQAEAQNNTHGTSGPIKVSFSNENINIAEDFLETAAAYDKERTVVDDDNAFTSCDTYSRWARYIDAESGRRSDVAHHYIYNQDHNKNLTILPRQRVVRVIFEGSRAVGVEYVDDVVGRNKEKTKPVVAHASRLVVLSAGAFGTPAILERSGIGSKKVLEKNSIPLLVDLPGVGEHYLDHNVIFLPFVASDDSETMDVVFRGTEEEIKPFEQQWLQNGKGLLSQNGLDAGVKMRPNEEERKAMSPEFDNRWETYFANAPDKPVEIILLFAAYGGPNPSVPRGKYFSMAYFSGYPVSTGSVHITSGLDSYGTLDFHPGYLDDPADVVILRWIYKKARELARRMKHYRGDLVVGHPEFPTGSAAAAKTSGPVEISEPNIVYTKEDDEAIDKYHRQYVETSWHSMGTCAMKARAQGGVVDERLNVYGVQNLKIADCSITPGNVGANTYNTAIAIGEKAAVIIAEDLGIKGLKIDQRVFLSPSKRKLEINIVQSNYHIEITPSEAGNYDRVVIQELLKEIAQTQQVDLGAKQRFKVVIINEADSLSRDAQAALRRTMEKYMSNMRIILCANSTSRLIAPIKSRCLLMRVAAPSEEEIMTVLQSVAKRAGFDLPPEAGNKIVEDSGGNLRKAILVLEALKMQSPDLTGSLSIAKPDWEVYCHKVADLIVSEQSPGRVMEVRTKFYELLSHCIPPTVILKTVAERVVDKVDEALKADIMHWAAFYEVRMRNGNKKIYHLEAWVVKVMSLYKHFIYNVDMSDFD</sequence>
<dbReference type="PROSITE" id="PS00623">
    <property type="entry name" value="GMC_OXRED_1"/>
    <property type="match status" value="1"/>
</dbReference>
<dbReference type="Gene3D" id="3.40.50.300">
    <property type="entry name" value="P-loop containing nucleotide triphosphate hydrolases"/>
    <property type="match status" value="1"/>
</dbReference>
<evidence type="ECO:0000256" key="10">
    <source>
        <dbReference type="ARBA" id="ARBA00033986"/>
    </source>
</evidence>
<dbReference type="SUPFAM" id="SSF52540">
    <property type="entry name" value="P-loop containing nucleoside triphosphate hydrolases"/>
    <property type="match status" value="1"/>
</dbReference>
<dbReference type="InterPro" id="IPR012132">
    <property type="entry name" value="GMC_OxRdtase"/>
</dbReference>
<dbReference type="EC" id="1.1.99.29" evidence="5"/>
<feature type="domain" description="Glucose-methanol-choline oxidoreductase N-terminal" evidence="16">
    <location>
        <begin position="89"/>
        <end position="112"/>
    </location>
</feature>
<evidence type="ECO:0000259" key="16">
    <source>
        <dbReference type="PROSITE" id="PS00623"/>
    </source>
</evidence>
<evidence type="ECO:0000256" key="7">
    <source>
        <dbReference type="ARBA" id="ARBA00022741"/>
    </source>
</evidence>
<comment type="similarity">
    <text evidence="3 15">Belongs to the GMC oxidoreductase family.</text>
</comment>
<evidence type="ECO:0000256" key="8">
    <source>
        <dbReference type="ARBA" id="ARBA00022840"/>
    </source>
</evidence>
<dbReference type="AlphaFoldDB" id="A0A9W8K804"/>
<dbReference type="Proteomes" id="UP001148786">
    <property type="component" value="Unassembled WGS sequence"/>
</dbReference>
<keyword evidence="8" id="KW-0067">ATP-binding</keyword>
<evidence type="ECO:0000256" key="11">
    <source>
        <dbReference type="ARBA" id="ARBA00034010"/>
    </source>
</evidence>
<comment type="caution">
    <text evidence="18">The sequence shown here is derived from an EMBL/GenBank/DDBJ whole genome shotgun (WGS) entry which is preliminary data.</text>
</comment>
<organism evidence="18 19">
    <name type="scientific">Agrocybe chaxingu</name>
    <dbReference type="NCBI Taxonomy" id="84603"/>
    <lineage>
        <taxon>Eukaryota</taxon>
        <taxon>Fungi</taxon>
        <taxon>Dikarya</taxon>
        <taxon>Basidiomycota</taxon>
        <taxon>Agaricomycotina</taxon>
        <taxon>Agaricomycetes</taxon>
        <taxon>Agaricomycetidae</taxon>
        <taxon>Agaricales</taxon>
        <taxon>Agaricineae</taxon>
        <taxon>Strophariaceae</taxon>
        <taxon>Agrocybe</taxon>
    </lineage>
</organism>
<dbReference type="Gene3D" id="1.10.8.60">
    <property type="match status" value="1"/>
</dbReference>
<accession>A0A9W8K804</accession>
<evidence type="ECO:0000256" key="2">
    <source>
        <dbReference type="ARBA" id="ARBA00004613"/>
    </source>
</evidence>
<comment type="function">
    <text evidence="9">Catalyzes the single-oxidation or sequential double oxidation reaction of carbohydrates primarily at carbon-2 and/or carbon-3 with the concomitant reduction of the flavin. The enzyme exhibits a broad sugar substrate specificity, oxidizing different aldopyranoses to the corresponding C-1, C-2, C-3 or C-1,2, C-2,3 and C-3,4 (di)dehydro sugars with substrate-specific regioselectivity. Accepts only a narrow range of electron acceptors such as substituted benzoquinones and complexed metal ions and reacts extremely slowly with O(2) as acceptor. May play a role in the natural recycling of plant matter by oxidizing all major monosaccharides in lignocellulose and by reducing quinone compounds or reactive radical species generated during lignin depolymerization.</text>
</comment>
<dbReference type="InterPro" id="IPR007867">
    <property type="entry name" value="GMC_OxRtase_C"/>
</dbReference>
<dbReference type="SUPFAM" id="SSF51905">
    <property type="entry name" value="FAD/NAD(P)-binding domain"/>
    <property type="match status" value="1"/>
</dbReference>
<evidence type="ECO:0000256" key="6">
    <source>
        <dbReference type="ARBA" id="ARBA00022525"/>
    </source>
</evidence>
<comment type="subcellular location">
    <subcellularLocation>
        <location evidence="2">Secreted</location>
    </subcellularLocation>
</comment>
<keyword evidence="6" id="KW-0964">Secreted</keyword>
<dbReference type="Pfam" id="PF22534">
    <property type="entry name" value="RFC_C"/>
    <property type="match status" value="1"/>
</dbReference>
<dbReference type="FunFam" id="1.20.272.10:FF:000002">
    <property type="entry name" value="Replication factor C subunit 3"/>
    <property type="match status" value="1"/>
</dbReference>
<dbReference type="OrthoDB" id="761538at2759"/>
<evidence type="ECO:0000256" key="1">
    <source>
        <dbReference type="ARBA" id="ARBA00001974"/>
    </source>
</evidence>